<keyword evidence="1" id="KW-0472">Membrane</keyword>
<accession>A0ABP8FFB3</accession>
<name>A0ABP8FFB3_9BACT</name>
<keyword evidence="3" id="KW-1185">Reference proteome</keyword>
<gene>
    <name evidence="2" type="ORF">GCM10023143_04620</name>
</gene>
<reference evidence="3" key="1">
    <citation type="journal article" date="2019" name="Int. J. Syst. Evol. Microbiol.">
        <title>The Global Catalogue of Microorganisms (GCM) 10K type strain sequencing project: providing services to taxonomists for standard genome sequencing and annotation.</title>
        <authorList>
            <consortium name="The Broad Institute Genomics Platform"/>
            <consortium name="The Broad Institute Genome Sequencing Center for Infectious Disease"/>
            <person name="Wu L."/>
            <person name="Ma J."/>
        </authorList>
    </citation>
    <scope>NUCLEOTIDE SEQUENCE [LARGE SCALE GENOMIC DNA]</scope>
    <source>
        <strain evidence="3">JCM 17664</strain>
    </source>
</reference>
<feature type="transmembrane region" description="Helical" evidence="1">
    <location>
        <begin position="35"/>
        <end position="54"/>
    </location>
</feature>
<evidence type="ECO:0000313" key="2">
    <source>
        <dbReference type="EMBL" id="GAA4302316.1"/>
    </source>
</evidence>
<proteinExistence type="predicted"/>
<feature type="transmembrane region" description="Helical" evidence="1">
    <location>
        <begin position="84"/>
        <end position="109"/>
    </location>
</feature>
<comment type="caution">
    <text evidence="2">The sequence shown here is derived from an EMBL/GenBank/DDBJ whole genome shotgun (WGS) entry which is preliminary data.</text>
</comment>
<feature type="transmembrane region" description="Helical" evidence="1">
    <location>
        <begin position="157"/>
        <end position="175"/>
    </location>
</feature>
<keyword evidence="1" id="KW-0812">Transmembrane</keyword>
<dbReference type="RefSeq" id="WP_344974681.1">
    <property type="nucleotide sequence ID" value="NZ_BAABFN010000001.1"/>
</dbReference>
<dbReference type="EMBL" id="BAABFN010000001">
    <property type="protein sequence ID" value="GAA4302316.1"/>
    <property type="molecule type" value="Genomic_DNA"/>
</dbReference>
<dbReference type="Proteomes" id="UP001501207">
    <property type="component" value="Unassembled WGS sequence"/>
</dbReference>
<feature type="transmembrane region" description="Helical" evidence="1">
    <location>
        <begin position="241"/>
        <end position="263"/>
    </location>
</feature>
<evidence type="ECO:0008006" key="4">
    <source>
        <dbReference type="Google" id="ProtNLM"/>
    </source>
</evidence>
<feature type="transmembrane region" description="Helical" evidence="1">
    <location>
        <begin position="130"/>
        <end position="151"/>
    </location>
</feature>
<protein>
    <recommendedName>
        <fullName evidence="4">YihY/virulence factor BrkB family protein</fullName>
    </recommendedName>
</protein>
<keyword evidence="1" id="KW-1133">Transmembrane helix</keyword>
<evidence type="ECO:0000313" key="3">
    <source>
        <dbReference type="Proteomes" id="UP001501207"/>
    </source>
</evidence>
<sequence>MDEQKIELRKIRAFGDCFNDTFQFIKLGFPNLLKIFLLICGPVMLAEAILRGYYSYGQLSLFKILGQVGTPAYSRNVLSLFTPLYFVMLLMFFLLWVLMETVISAYMLLYEQKSGVHPDISEVWLLTRRYIFKAALFSIPKLVLTLIGTLFCLAPGIYFWVVFTPLVPVIMMEGGTFSRVFNRCFSLVRYQFWSTLGIYAVAYLIYSFSSMVISVSVSAVVGILSYLTVKNVSTTISMISSVLTIFAYLFYMVFYVAVVLQYYNLAERSDGTGLLKQIDEIGKDIPPPFYENAGEY</sequence>
<evidence type="ECO:0000256" key="1">
    <source>
        <dbReference type="SAM" id="Phobius"/>
    </source>
</evidence>
<organism evidence="2 3">
    <name type="scientific">Compostibacter hankyongensis</name>
    <dbReference type="NCBI Taxonomy" id="1007089"/>
    <lineage>
        <taxon>Bacteria</taxon>
        <taxon>Pseudomonadati</taxon>
        <taxon>Bacteroidota</taxon>
        <taxon>Chitinophagia</taxon>
        <taxon>Chitinophagales</taxon>
        <taxon>Chitinophagaceae</taxon>
        <taxon>Compostibacter</taxon>
    </lineage>
</organism>